<organism evidence="2 3">
    <name type="scientific">Flavobacterium arundinis</name>
    <dbReference type="NCBI Taxonomy" id="3139143"/>
    <lineage>
        <taxon>Bacteria</taxon>
        <taxon>Pseudomonadati</taxon>
        <taxon>Bacteroidota</taxon>
        <taxon>Flavobacteriia</taxon>
        <taxon>Flavobacteriales</taxon>
        <taxon>Flavobacteriaceae</taxon>
        <taxon>Flavobacterium</taxon>
    </lineage>
</organism>
<dbReference type="Pfam" id="PF14134">
    <property type="entry name" value="DUF4301"/>
    <property type="match status" value="1"/>
</dbReference>
<keyword evidence="3" id="KW-1185">Reference proteome</keyword>
<evidence type="ECO:0000313" key="2">
    <source>
        <dbReference type="EMBL" id="MEL1244863.1"/>
    </source>
</evidence>
<dbReference type="EMBL" id="JBBYHR010000005">
    <property type="protein sequence ID" value="MEL1244863.1"/>
    <property type="molecule type" value="Genomic_DNA"/>
</dbReference>
<reference evidence="2 3" key="1">
    <citation type="submission" date="2024-04" db="EMBL/GenBank/DDBJ databases">
        <title>Flavobacterium sp. DGU11 16S ribosomal RNA gene Genome sequencing and assembly.</title>
        <authorList>
            <person name="Park S."/>
        </authorList>
    </citation>
    <scope>NUCLEOTIDE SEQUENCE [LARGE SCALE GENOMIC DNA]</scope>
    <source>
        <strain evidence="2 3">DGU11</strain>
    </source>
</reference>
<evidence type="ECO:0000259" key="1">
    <source>
        <dbReference type="Pfam" id="PF14134"/>
    </source>
</evidence>
<sequence length="633" mass="70784">MEENITKQKSNTVTITLYSSSAGNSKKMAEALHTFIDPDGNDAREFVFRNESFTNGLENVAPDTNLYILAGKAGDADMDKLVHQLEKKGTEYIVIPGEGEGLLATAKTTLAALEKTLDLGFTVNDFVQMDRCGIPIEKVRTHLVTFRNGIAKMVLKKPAVLSDGIVDLYEAKARELAAYFDQRKDSLKLMKFVPASGAASRMFKFVCEFLAEFDAKKETINAYINRRKDEALKVFLIGIDKFPFFNEILKVVKENPDYASLPKDLRYFNFVKTMLTHKAFDYANKPKGILPFHQYGDFTATPVYEHLKESAAYATSKGAADVHFTISEEHLDGFLDAIEDAKKKVEAEYGITINFSFSYQHKQTDTISVDMNNAPFRNEDGSLLFRPGGHGALIENLNELDADIVFVKNIDNVSHNNIETIALYKKALAGQLLELQEQVFACLTQIEQGGVTEQELKNMFAFAMAKLSIDIPEEIMKFTPEHRLEFAKKIFNRPIRICGMVKNEGEPGGGPFWVKGDNGSLSLQIVESSQIDLENTAQKEILAASSHFNPVDLVCGLKNYKGEKFDLNEFIDPSTGFIVYKNKMGKDLKGYELPGLWNGAMAGWITVFTEVPIETFNPVKTVNDLLKPAHQPQ</sequence>
<dbReference type="SUPFAM" id="SSF53448">
    <property type="entry name" value="Nucleotide-diphospho-sugar transferases"/>
    <property type="match status" value="1"/>
</dbReference>
<proteinExistence type="predicted"/>
<feature type="domain" description="DUF4301" evidence="1">
    <location>
        <begin position="124"/>
        <end position="631"/>
    </location>
</feature>
<name>A0ABU9HXG1_9FLAO</name>
<accession>A0ABU9HXG1</accession>
<dbReference type="InterPro" id="IPR029044">
    <property type="entry name" value="Nucleotide-diphossugar_trans"/>
</dbReference>
<protein>
    <submittedName>
        <fullName evidence="2">DUF4301 family protein</fullName>
    </submittedName>
</protein>
<dbReference type="RefSeq" id="WP_341697176.1">
    <property type="nucleotide sequence ID" value="NZ_JBBYHR010000005.1"/>
</dbReference>
<evidence type="ECO:0000313" key="3">
    <source>
        <dbReference type="Proteomes" id="UP001464555"/>
    </source>
</evidence>
<comment type="caution">
    <text evidence="2">The sequence shown here is derived from an EMBL/GenBank/DDBJ whole genome shotgun (WGS) entry which is preliminary data.</text>
</comment>
<dbReference type="InterPro" id="IPR025393">
    <property type="entry name" value="DUF4301"/>
</dbReference>
<dbReference type="Proteomes" id="UP001464555">
    <property type="component" value="Unassembled WGS sequence"/>
</dbReference>
<gene>
    <name evidence="2" type="ORF">AAEO56_11365</name>
</gene>